<protein>
    <submittedName>
        <fullName evidence="2">Uncharacterized protein</fullName>
    </submittedName>
</protein>
<feature type="transmembrane region" description="Helical" evidence="1">
    <location>
        <begin position="41"/>
        <end position="61"/>
    </location>
</feature>
<evidence type="ECO:0000313" key="3">
    <source>
        <dbReference type="Proteomes" id="UP000178645"/>
    </source>
</evidence>
<name>A0A1F6Y3R6_9BACT</name>
<keyword evidence="1" id="KW-0472">Membrane</keyword>
<evidence type="ECO:0000313" key="2">
    <source>
        <dbReference type="EMBL" id="OGJ00982.1"/>
    </source>
</evidence>
<proteinExistence type="predicted"/>
<evidence type="ECO:0000256" key="1">
    <source>
        <dbReference type="SAM" id="Phobius"/>
    </source>
</evidence>
<reference evidence="2 3" key="1">
    <citation type="journal article" date="2016" name="Nat. Commun.">
        <title>Thousands of microbial genomes shed light on interconnected biogeochemical processes in an aquifer system.</title>
        <authorList>
            <person name="Anantharaman K."/>
            <person name="Brown C.T."/>
            <person name="Hug L.A."/>
            <person name="Sharon I."/>
            <person name="Castelle C.J."/>
            <person name="Probst A.J."/>
            <person name="Thomas B.C."/>
            <person name="Singh A."/>
            <person name="Wilkins M.J."/>
            <person name="Karaoz U."/>
            <person name="Brodie E.L."/>
            <person name="Williams K.H."/>
            <person name="Hubbard S.S."/>
            <person name="Banfield J.F."/>
        </authorList>
    </citation>
    <scope>NUCLEOTIDE SEQUENCE [LARGE SCALE GENOMIC DNA]</scope>
</reference>
<dbReference type="EMBL" id="MFVU01000032">
    <property type="protein sequence ID" value="OGJ00982.1"/>
    <property type="molecule type" value="Genomic_DNA"/>
</dbReference>
<keyword evidence="1" id="KW-1133">Transmembrane helix</keyword>
<comment type="caution">
    <text evidence="2">The sequence shown here is derived from an EMBL/GenBank/DDBJ whole genome shotgun (WGS) entry which is preliminary data.</text>
</comment>
<sequence>MTKNNFVSVASFIFLVVGVLHVLRLLNGWEVQIGGFVPPMWASWVALILAAYLALQGFRLARKP</sequence>
<dbReference type="Proteomes" id="UP000178645">
    <property type="component" value="Unassembled WGS sequence"/>
</dbReference>
<organism evidence="2 3">
    <name type="scientific">Candidatus Nomurabacteria bacterium RIFCSPLOWO2_12_FULL_44_11</name>
    <dbReference type="NCBI Taxonomy" id="1801796"/>
    <lineage>
        <taxon>Bacteria</taxon>
        <taxon>Candidatus Nomuraibacteriota</taxon>
    </lineage>
</organism>
<dbReference type="AlphaFoldDB" id="A0A1F6Y3R6"/>
<keyword evidence="1" id="KW-0812">Transmembrane</keyword>
<feature type="transmembrane region" description="Helical" evidence="1">
    <location>
        <begin position="7"/>
        <end position="29"/>
    </location>
</feature>
<gene>
    <name evidence="2" type="ORF">A3G53_02955</name>
</gene>
<accession>A0A1F6Y3R6</accession>